<organism evidence="2 3">
    <name type="scientific">Macleaya cordata</name>
    <name type="common">Five-seeded plume-poppy</name>
    <name type="synonym">Bocconia cordata</name>
    <dbReference type="NCBI Taxonomy" id="56857"/>
    <lineage>
        <taxon>Eukaryota</taxon>
        <taxon>Viridiplantae</taxon>
        <taxon>Streptophyta</taxon>
        <taxon>Embryophyta</taxon>
        <taxon>Tracheophyta</taxon>
        <taxon>Spermatophyta</taxon>
        <taxon>Magnoliopsida</taxon>
        <taxon>Ranunculales</taxon>
        <taxon>Papaveraceae</taxon>
        <taxon>Papaveroideae</taxon>
        <taxon>Macleaya</taxon>
    </lineage>
</organism>
<protein>
    <recommendedName>
        <fullName evidence="4">Zinc finger protein</fullName>
    </recommendedName>
</protein>
<gene>
    <name evidence="2" type="ORF">BVC80_1787g184</name>
    <name evidence="1" type="ORF">BVC80_8469g13</name>
</gene>
<dbReference type="InterPro" id="IPR036875">
    <property type="entry name" value="Znf_CCHC_sf"/>
</dbReference>
<accession>A0A200QUE4</accession>
<sequence length="159" mass="17921">MCEKSGHTGIECPWVYTRCRKITCNGSRKLLISKQPHSLGNRFLKCENCDAFQWFDDAIGLVGPSSIQPNEGGCFGCGDLKHWIKECPWRETSCSVPTCKGKRLLSLSGTTHNYGIPYLKCSDCQKFQWMADVLFASRTKELEVVDGLCKAIVNKMQFK</sequence>
<dbReference type="AlphaFoldDB" id="A0A200QUE4"/>
<dbReference type="SUPFAM" id="SSF57756">
    <property type="entry name" value="Retrovirus zinc finger-like domains"/>
    <property type="match status" value="1"/>
</dbReference>
<evidence type="ECO:0008006" key="4">
    <source>
        <dbReference type="Google" id="ProtNLM"/>
    </source>
</evidence>
<dbReference type="GO" id="GO:0008270">
    <property type="term" value="F:zinc ion binding"/>
    <property type="evidence" value="ECO:0007669"/>
    <property type="project" value="InterPro"/>
</dbReference>
<comment type="caution">
    <text evidence="2">The sequence shown here is derived from an EMBL/GenBank/DDBJ whole genome shotgun (WGS) entry which is preliminary data.</text>
</comment>
<proteinExistence type="predicted"/>
<evidence type="ECO:0000313" key="2">
    <source>
        <dbReference type="EMBL" id="OVA14096.1"/>
    </source>
</evidence>
<dbReference type="OrthoDB" id="407442at2759"/>
<evidence type="ECO:0000313" key="3">
    <source>
        <dbReference type="Proteomes" id="UP000195402"/>
    </source>
</evidence>
<dbReference type="GO" id="GO:0003676">
    <property type="term" value="F:nucleic acid binding"/>
    <property type="evidence" value="ECO:0007669"/>
    <property type="project" value="InterPro"/>
</dbReference>
<evidence type="ECO:0000313" key="1">
    <source>
        <dbReference type="EMBL" id="OVA03656.1"/>
    </source>
</evidence>
<reference evidence="2 3" key="1">
    <citation type="journal article" date="2017" name="Mol. Plant">
        <title>The Genome of Medicinal Plant Macleaya cordata Provides New Insights into Benzylisoquinoline Alkaloids Metabolism.</title>
        <authorList>
            <person name="Liu X."/>
            <person name="Liu Y."/>
            <person name="Huang P."/>
            <person name="Ma Y."/>
            <person name="Qing Z."/>
            <person name="Tang Q."/>
            <person name="Cao H."/>
            <person name="Cheng P."/>
            <person name="Zheng Y."/>
            <person name="Yuan Z."/>
            <person name="Zhou Y."/>
            <person name="Liu J."/>
            <person name="Tang Z."/>
            <person name="Zhuo Y."/>
            <person name="Zhang Y."/>
            <person name="Yu L."/>
            <person name="Huang J."/>
            <person name="Yang P."/>
            <person name="Peng Q."/>
            <person name="Zhang J."/>
            <person name="Jiang W."/>
            <person name="Zhang Z."/>
            <person name="Lin K."/>
            <person name="Ro D.K."/>
            <person name="Chen X."/>
            <person name="Xiong X."/>
            <person name="Shang Y."/>
            <person name="Huang S."/>
            <person name="Zeng J."/>
        </authorList>
    </citation>
    <scope>NUCLEOTIDE SEQUENCE [LARGE SCALE GENOMIC DNA]</scope>
    <source>
        <strain evidence="2">BLH2017</strain>
        <strain evidence="3">cv. BLH2017</strain>
        <tissue evidence="2">Root</tissue>
    </source>
</reference>
<dbReference type="EMBL" id="MVGT01001064">
    <property type="protein sequence ID" value="OVA14096.1"/>
    <property type="molecule type" value="Genomic_DNA"/>
</dbReference>
<dbReference type="EMBL" id="MVGT01003629">
    <property type="protein sequence ID" value="OVA03656.1"/>
    <property type="molecule type" value="Genomic_DNA"/>
</dbReference>
<name>A0A200QUE4_MACCD</name>
<keyword evidence="3" id="KW-1185">Reference proteome</keyword>
<dbReference type="Proteomes" id="UP000195402">
    <property type="component" value="Unassembled WGS sequence"/>
</dbReference>